<evidence type="ECO:0000313" key="1">
    <source>
        <dbReference type="EMBL" id="CAI4013769.1"/>
    </source>
</evidence>
<feature type="non-terminal residue" evidence="1">
    <location>
        <position position="1"/>
    </location>
</feature>
<sequence length="156" mass="17642">GVQPWGMLLHSMRMGRRYTEQCYPDCHPKQLWMMISSQGVISDNGGMCGCGLHLKHLPFQRSLGRTSFVWLWGKSWPRKKLDYMSRRKSAMNGSVSRSSIDQAETLPLELDMDVGDEVPHFDETDLKQHGDTSVAADGHLHEASESEITTDDEDFG</sequence>
<dbReference type="Proteomes" id="UP001152797">
    <property type="component" value="Unassembled WGS sequence"/>
</dbReference>
<evidence type="ECO:0000313" key="3">
    <source>
        <dbReference type="Proteomes" id="UP001152797"/>
    </source>
</evidence>
<feature type="non-terminal residue" evidence="1">
    <location>
        <position position="156"/>
    </location>
</feature>
<comment type="caution">
    <text evidence="1">The sequence shown here is derived from an EMBL/GenBank/DDBJ whole genome shotgun (WGS) entry which is preliminary data.</text>
</comment>
<dbReference type="AlphaFoldDB" id="A0A9P1GKJ5"/>
<name>A0A9P1GKJ5_9DINO</name>
<dbReference type="EMBL" id="CAMXCT020006012">
    <property type="protein sequence ID" value="CAL1167144.1"/>
    <property type="molecule type" value="Genomic_DNA"/>
</dbReference>
<organism evidence="1">
    <name type="scientific">Cladocopium goreaui</name>
    <dbReference type="NCBI Taxonomy" id="2562237"/>
    <lineage>
        <taxon>Eukaryota</taxon>
        <taxon>Sar</taxon>
        <taxon>Alveolata</taxon>
        <taxon>Dinophyceae</taxon>
        <taxon>Suessiales</taxon>
        <taxon>Symbiodiniaceae</taxon>
        <taxon>Cladocopium</taxon>
    </lineage>
</organism>
<keyword evidence="3" id="KW-1185">Reference proteome</keyword>
<accession>A0A9P1GKJ5</accession>
<dbReference type="EMBL" id="CAMXCT030006012">
    <property type="protein sequence ID" value="CAL4801081.1"/>
    <property type="molecule type" value="Genomic_DNA"/>
</dbReference>
<evidence type="ECO:0000313" key="2">
    <source>
        <dbReference type="EMBL" id="CAL1167144.1"/>
    </source>
</evidence>
<dbReference type="EMBL" id="CAMXCT010006012">
    <property type="protein sequence ID" value="CAI4013769.1"/>
    <property type="molecule type" value="Genomic_DNA"/>
</dbReference>
<reference evidence="2" key="2">
    <citation type="submission" date="2024-04" db="EMBL/GenBank/DDBJ databases">
        <authorList>
            <person name="Chen Y."/>
            <person name="Shah S."/>
            <person name="Dougan E. K."/>
            <person name="Thang M."/>
            <person name="Chan C."/>
        </authorList>
    </citation>
    <scope>NUCLEOTIDE SEQUENCE [LARGE SCALE GENOMIC DNA]</scope>
</reference>
<proteinExistence type="predicted"/>
<protein>
    <submittedName>
        <fullName evidence="1">Uncharacterized protein</fullName>
    </submittedName>
</protein>
<gene>
    <name evidence="1" type="ORF">C1SCF055_LOCUS38715</name>
</gene>
<reference evidence="1" key="1">
    <citation type="submission" date="2022-10" db="EMBL/GenBank/DDBJ databases">
        <authorList>
            <person name="Chen Y."/>
            <person name="Dougan E. K."/>
            <person name="Chan C."/>
            <person name="Rhodes N."/>
            <person name="Thang M."/>
        </authorList>
    </citation>
    <scope>NUCLEOTIDE SEQUENCE</scope>
</reference>